<evidence type="ECO:0000313" key="2">
    <source>
        <dbReference type="Proteomes" id="UP000827872"/>
    </source>
</evidence>
<reference evidence="1" key="1">
    <citation type="submission" date="2021-08" db="EMBL/GenBank/DDBJ databases">
        <title>The first chromosome-level gecko genome reveals the dynamic sex chromosomes of Neotropical dwarf geckos (Sphaerodactylidae: Sphaerodactylus).</title>
        <authorList>
            <person name="Pinto B.J."/>
            <person name="Keating S.E."/>
            <person name="Gamble T."/>
        </authorList>
    </citation>
    <scope>NUCLEOTIDE SEQUENCE</scope>
    <source>
        <strain evidence="1">TG3544</strain>
    </source>
</reference>
<accession>A0ACB8EHE6</accession>
<dbReference type="Proteomes" id="UP000827872">
    <property type="component" value="Linkage Group LG03"/>
</dbReference>
<dbReference type="EMBL" id="CM037616">
    <property type="protein sequence ID" value="KAH7991838.1"/>
    <property type="molecule type" value="Genomic_DNA"/>
</dbReference>
<protein>
    <submittedName>
        <fullName evidence="1">Uncharacterized protein</fullName>
    </submittedName>
</protein>
<sequence length="167" mass="18694">MAWENVTLLPDSPGKRSRLWSSGHILLGRNKALGEALPLQLLAPPGPAGPSMKLQGQSDWTYLVLPSSFAFISWHDGVDFSPQLPPLFPPAILPAVWCLIGTWIVSYVLDLILMLHVQLLPQMQQQTLLCLQYHRRMEKLMEQLHLATPSKASWSCEAGQARPYCRA</sequence>
<name>A0ACB8EHE6_9SAUR</name>
<comment type="caution">
    <text evidence="1">The sequence shown here is derived from an EMBL/GenBank/DDBJ whole genome shotgun (WGS) entry which is preliminary data.</text>
</comment>
<proteinExistence type="predicted"/>
<evidence type="ECO:0000313" key="1">
    <source>
        <dbReference type="EMBL" id="KAH7991838.1"/>
    </source>
</evidence>
<keyword evidence="2" id="KW-1185">Reference proteome</keyword>
<gene>
    <name evidence="1" type="ORF">K3G42_014041</name>
</gene>
<organism evidence="1 2">
    <name type="scientific">Sphaerodactylus townsendi</name>
    <dbReference type="NCBI Taxonomy" id="933632"/>
    <lineage>
        <taxon>Eukaryota</taxon>
        <taxon>Metazoa</taxon>
        <taxon>Chordata</taxon>
        <taxon>Craniata</taxon>
        <taxon>Vertebrata</taxon>
        <taxon>Euteleostomi</taxon>
        <taxon>Lepidosauria</taxon>
        <taxon>Squamata</taxon>
        <taxon>Bifurcata</taxon>
        <taxon>Gekkota</taxon>
        <taxon>Sphaerodactylidae</taxon>
        <taxon>Sphaerodactylus</taxon>
    </lineage>
</organism>